<dbReference type="EMBL" id="UYSU01032965">
    <property type="protein sequence ID" value="VDL91087.1"/>
    <property type="molecule type" value="Genomic_DNA"/>
</dbReference>
<keyword evidence="2" id="KW-1185">Reference proteome</keyword>
<sequence>MVTCLPGGLMLRDKQVMGLEETGHRSAFLSSVGFIRRCGELKWAKNGCAETDLELEDKFADIHSCEDSAQLTNSLDFDDKYWQIAQELEWIRIRSKTTVRAGQLSDVEVGALADGSAYRSSHATA</sequence>
<evidence type="ECO:0000313" key="3">
    <source>
        <dbReference type="WBParaSite" id="SSLN_0000485701-mRNA-1"/>
    </source>
</evidence>
<reference evidence="3" key="1">
    <citation type="submission" date="2016-06" db="UniProtKB">
        <authorList>
            <consortium name="WormBaseParasite"/>
        </authorList>
    </citation>
    <scope>IDENTIFICATION</scope>
</reference>
<reference evidence="1 2" key="2">
    <citation type="submission" date="2018-11" db="EMBL/GenBank/DDBJ databases">
        <authorList>
            <consortium name="Pathogen Informatics"/>
        </authorList>
    </citation>
    <scope>NUCLEOTIDE SEQUENCE [LARGE SCALE GENOMIC DNA]</scope>
    <source>
        <strain evidence="1 2">NST_G2</strain>
    </source>
</reference>
<gene>
    <name evidence="1" type="ORF">SSLN_LOCUS4702</name>
</gene>
<evidence type="ECO:0000313" key="2">
    <source>
        <dbReference type="Proteomes" id="UP000275846"/>
    </source>
</evidence>
<organism evidence="3">
    <name type="scientific">Schistocephalus solidus</name>
    <name type="common">Tapeworm</name>
    <dbReference type="NCBI Taxonomy" id="70667"/>
    <lineage>
        <taxon>Eukaryota</taxon>
        <taxon>Metazoa</taxon>
        <taxon>Spiralia</taxon>
        <taxon>Lophotrochozoa</taxon>
        <taxon>Platyhelminthes</taxon>
        <taxon>Cestoda</taxon>
        <taxon>Eucestoda</taxon>
        <taxon>Diphyllobothriidea</taxon>
        <taxon>Diphyllobothriidae</taxon>
        <taxon>Schistocephalus</taxon>
    </lineage>
</organism>
<accession>A0A183SKF4</accession>
<proteinExistence type="predicted"/>
<evidence type="ECO:0000313" key="1">
    <source>
        <dbReference type="EMBL" id="VDL91087.1"/>
    </source>
</evidence>
<dbReference type="Proteomes" id="UP000275846">
    <property type="component" value="Unassembled WGS sequence"/>
</dbReference>
<protein>
    <submittedName>
        <fullName evidence="3">Reverse transcriptase</fullName>
    </submittedName>
</protein>
<name>A0A183SKF4_SCHSO</name>
<dbReference type="AlphaFoldDB" id="A0A183SKF4"/>
<dbReference type="WBParaSite" id="SSLN_0000485701-mRNA-1">
    <property type="protein sequence ID" value="SSLN_0000485701-mRNA-1"/>
    <property type="gene ID" value="SSLN_0000485701"/>
</dbReference>